<organism evidence="7 8">
    <name type="scientific">Plantactinospora alkalitolerans</name>
    <dbReference type="NCBI Taxonomy" id="2789879"/>
    <lineage>
        <taxon>Bacteria</taxon>
        <taxon>Bacillati</taxon>
        <taxon>Actinomycetota</taxon>
        <taxon>Actinomycetes</taxon>
        <taxon>Micromonosporales</taxon>
        <taxon>Micromonosporaceae</taxon>
        <taxon>Plantactinospora</taxon>
    </lineage>
</organism>
<reference evidence="7 8" key="1">
    <citation type="submission" date="2020-11" db="EMBL/GenBank/DDBJ databases">
        <title>A novel isolate from a Black sea contaminated sediment with potential to produce alkanes: Plantactinospora alkalitolerans sp. nov.</title>
        <authorList>
            <person name="Carro L."/>
            <person name="Veyisoglu A."/>
            <person name="Guven K."/>
            <person name="Schumann P."/>
            <person name="Klenk H.-P."/>
            <person name="Sahin N."/>
        </authorList>
    </citation>
    <scope>NUCLEOTIDE SEQUENCE [LARGE SCALE GENOMIC DNA]</scope>
    <source>
        <strain evidence="7 8">S1510</strain>
    </source>
</reference>
<evidence type="ECO:0000256" key="4">
    <source>
        <dbReference type="ARBA" id="ARBA00023136"/>
    </source>
</evidence>
<dbReference type="Pfam" id="PF07690">
    <property type="entry name" value="MFS_1"/>
    <property type="match status" value="1"/>
</dbReference>
<feature type="transmembrane region" description="Helical" evidence="5">
    <location>
        <begin position="177"/>
        <end position="204"/>
    </location>
</feature>
<keyword evidence="4 5" id="KW-0472">Membrane</keyword>
<evidence type="ECO:0000256" key="5">
    <source>
        <dbReference type="SAM" id="Phobius"/>
    </source>
</evidence>
<evidence type="ECO:0000256" key="3">
    <source>
        <dbReference type="ARBA" id="ARBA00022989"/>
    </source>
</evidence>
<dbReference type="RefSeq" id="WP_196202768.1">
    <property type="nucleotide sequence ID" value="NZ_JADPUN010000185.1"/>
</dbReference>
<keyword evidence="3 5" id="KW-1133">Transmembrane helix</keyword>
<evidence type="ECO:0000256" key="1">
    <source>
        <dbReference type="ARBA" id="ARBA00004651"/>
    </source>
</evidence>
<dbReference type="PROSITE" id="PS50850">
    <property type="entry name" value="MFS"/>
    <property type="match status" value="1"/>
</dbReference>
<name>A0ABS0GYB5_9ACTN</name>
<comment type="caution">
    <text evidence="7">The sequence shown here is derived from an EMBL/GenBank/DDBJ whole genome shotgun (WGS) entry which is preliminary data.</text>
</comment>
<dbReference type="SUPFAM" id="SSF103473">
    <property type="entry name" value="MFS general substrate transporter"/>
    <property type="match status" value="1"/>
</dbReference>
<keyword evidence="8" id="KW-1185">Reference proteome</keyword>
<gene>
    <name evidence="7" type="ORF">I0C86_19905</name>
</gene>
<feature type="domain" description="Major facilitator superfamily (MFS) profile" evidence="6">
    <location>
        <begin position="1"/>
        <end position="213"/>
    </location>
</feature>
<evidence type="ECO:0000313" key="7">
    <source>
        <dbReference type="EMBL" id="MBF9131208.1"/>
    </source>
</evidence>
<dbReference type="InterPro" id="IPR011701">
    <property type="entry name" value="MFS"/>
</dbReference>
<evidence type="ECO:0000259" key="6">
    <source>
        <dbReference type="PROSITE" id="PS50850"/>
    </source>
</evidence>
<evidence type="ECO:0000313" key="8">
    <source>
        <dbReference type="Proteomes" id="UP000638560"/>
    </source>
</evidence>
<feature type="transmembrane region" description="Helical" evidence="5">
    <location>
        <begin position="91"/>
        <end position="109"/>
    </location>
</feature>
<sequence>MTAPVSGSGNADAGYGSRTIVFPVWVLAGPALAAWVGASLLTVTLGPQWTAMRTDLDLPALAVVWVFVAYLLPALATAAVGLLVGGRWPTALVLPGIGLLVLGALLTTFSPGSALLMFARALTGLGAGLAWGVTAALVRQQPAGRARTAWAITAAGTVVALVVGPLFGALASTSLTWRLTLFVAVPIAGVAFLVAAVSGIALLVSGDAGNRTR</sequence>
<keyword evidence="2 5" id="KW-0812">Transmembrane</keyword>
<dbReference type="InterPro" id="IPR036259">
    <property type="entry name" value="MFS_trans_sf"/>
</dbReference>
<dbReference type="Gene3D" id="1.20.1720.10">
    <property type="entry name" value="Multidrug resistance protein D"/>
    <property type="match status" value="1"/>
</dbReference>
<dbReference type="Proteomes" id="UP000638560">
    <property type="component" value="Unassembled WGS sequence"/>
</dbReference>
<dbReference type="InterPro" id="IPR020846">
    <property type="entry name" value="MFS_dom"/>
</dbReference>
<accession>A0ABS0GYB5</accession>
<evidence type="ECO:0000256" key="2">
    <source>
        <dbReference type="ARBA" id="ARBA00022692"/>
    </source>
</evidence>
<proteinExistence type="predicted"/>
<feature type="transmembrane region" description="Helical" evidence="5">
    <location>
        <begin position="115"/>
        <end position="138"/>
    </location>
</feature>
<feature type="transmembrane region" description="Helical" evidence="5">
    <location>
        <begin position="150"/>
        <end position="171"/>
    </location>
</feature>
<feature type="transmembrane region" description="Helical" evidence="5">
    <location>
        <begin position="20"/>
        <end position="42"/>
    </location>
</feature>
<feature type="transmembrane region" description="Helical" evidence="5">
    <location>
        <begin position="62"/>
        <end position="84"/>
    </location>
</feature>
<comment type="subcellular location">
    <subcellularLocation>
        <location evidence="1">Cell membrane</location>
        <topology evidence="1">Multi-pass membrane protein</topology>
    </subcellularLocation>
</comment>
<dbReference type="EMBL" id="JADPUN010000185">
    <property type="protein sequence ID" value="MBF9131208.1"/>
    <property type="molecule type" value="Genomic_DNA"/>
</dbReference>
<protein>
    <submittedName>
        <fullName evidence="7">MFS transporter</fullName>
    </submittedName>
</protein>